<reference evidence="1" key="2">
    <citation type="submission" date="2020-09" db="EMBL/GenBank/DDBJ databases">
        <authorList>
            <person name="Sun Q."/>
            <person name="Zhou Y."/>
        </authorList>
    </citation>
    <scope>NUCLEOTIDE SEQUENCE</scope>
    <source>
        <strain evidence="1">CGMCC 4.5737</strain>
    </source>
</reference>
<keyword evidence="2" id="KW-1185">Reference proteome</keyword>
<proteinExistence type="predicted"/>
<accession>A0A8J3FTJ3</accession>
<organism evidence="1 2">
    <name type="scientific">Longimycelium tulufanense</name>
    <dbReference type="NCBI Taxonomy" id="907463"/>
    <lineage>
        <taxon>Bacteria</taxon>
        <taxon>Bacillati</taxon>
        <taxon>Actinomycetota</taxon>
        <taxon>Actinomycetes</taxon>
        <taxon>Pseudonocardiales</taxon>
        <taxon>Pseudonocardiaceae</taxon>
        <taxon>Longimycelium</taxon>
    </lineage>
</organism>
<gene>
    <name evidence="1" type="ORF">GCM10012275_02510</name>
</gene>
<reference evidence="1" key="1">
    <citation type="journal article" date="2014" name="Int. J. Syst. Evol. Microbiol.">
        <title>Complete genome sequence of Corynebacterium casei LMG S-19264T (=DSM 44701T), isolated from a smear-ripened cheese.</title>
        <authorList>
            <consortium name="US DOE Joint Genome Institute (JGI-PGF)"/>
            <person name="Walter F."/>
            <person name="Albersmeier A."/>
            <person name="Kalinowski J."/>
            <person name="Ruckert C."/>
        </authorList>
    </citation>
    <scope>NUCLEOTIDE SEQUENCE</scope>
    <source>
        <strain evidence="1">CGMCC 4.5737</strain>
    </source>
</reference>
<dbReference type="Proteomes" id="UP000637578">
    <property type="component" value="Unassembled WGS sequence"/>
</dbReference>
<evidence type="ECO:0000313" key="2">
    <source>
        <dbReference type="Proteomes" id="UP000637578"/>
    </source>
</evidence>
<dbReference type="AlphaFoldDB" id="A0A8J3FTJ3"/>
<dbReference type="EMBL" id="BMMK01000001">
    <property type="protein sequence ID" value="GGM34724.1"/>
    <property type="molecule type" value="Genomic_DNA"/>
</dbReference>
<evidence type="ECO:0000313" key="1">
    <source>
        <dbReference type="EMBL" id="GGM34724.1"/>
    </source>
</evidence>
<name>A0A8J3FTJ3_9PSEU</name>
<protein>
    <submittedName>
        <fullName evidence="1">Uncharacterized protein</fullName>
    </submittedName>
</protein>
<comment type="caution">
    <text evidence="1">The sequence shown here is derived from an EMBL/GenBank/DDBJ whole genome shotgun (WGS) entry which is preliminary data.</text>
</comment>
<sequence>MHIVPSVRATLADLGLASYRTYCGVTLTRGAQRNAPMCPACMKKAGWKDDKRKH</sequence>